<dbReference type="PANTHER" id="PTHR44196">
    <property type="entry name" value="DEHYDROGENASE/REDUCTASE SDR FAMILY MEMBER 7B"/>
    <property type="match status" value="1"/>
</dbReference>
<accession>A0A917LSL9</accession>
<dbReference type="EMBL" id="BMIY01000004">
    <property type="protein sequence ID" value="GGG54493.1"/>
    <property type="molecule type" value="Genomic_DNA"/>
</dbReference>
<dbReference type="InterPro" id="IPR002347">
    <property type="entry name" value="SDR_fam"/>
</dbReference>
<keyword evidence="4" id="KW-1185">Reference proteome</keyword>
<organism evidence="3 4">
    <name type="scientific">Pseudohongiella nitratireducens</name>
    <dbReference type="NCBI Taxonomy" id="1768907"/>
    <lineage>
        <taxon>Bacteria</taxon>
        <taxon>Pseudomonadati</taxon>
        <taxon>Pseudomonadota</taxon>
        <taxon>Gammaproteobacteria</taxon>
        <taxon>Pseudomonadales</taxon>
        <taxon>Pseudohongiellaceae</taxon>
        <taxon>Pseudohongiella</taxon>
    </lineage>
</organism>
<protein>
    <submittedName>
        <fullName evidence="3">Short-chain dehydrogenase</fullName>
    </submittedName>
</protein>
<dbReference type="PRINTS" id="PR00081">
    <property type="entry name" value="GDHRDH"/>
</dbReference>
<reference evidence="3" key="1">
    <citation type="journal article" date="2014" name="Int. J. Syst. Evol. Microbiol.">
        <title>Complete genome sequence of Corynebacterium casei LMG S-19264T (=DSM 44701T), isolated from a smear-ripened cheese.</title>
        <authorList>
            <consortium name="US DOE Joint Genome Institute (JGI-PGF)"/>
            <person name="Walter F."/>
            <person name="Albersmeier A."/>
            <person name="Kalinowski J."/>
            <person name="Ruckert C."/>
        </authorList>
    </citation>
    <scope>NUCLEOTIDE SEQUENCE</scope>
    <source>
        <strain evidence="3">CGMCC 1.15425</strain>
    </source>
</reference>
<dbReference type="PROSITE" id="PS00061">
    <property type="entry name" value="ADH_SHORT"/>
    <property type="match status" value="1"/>
</dbReference>
<proteinExistence type="inferred from homology"/>
<dbReference type="Gene3D" id="3.40.50.720">
    <property type="entry name" value="NAD(P)-binding Rossmann-like Domain"/>
    <property type="match status" value="1"/>
</dbReference>
<comment type="similarity">
    <text evidence="1">Belongs to the short-chain dehydrogenases/reductases (SDR) family.</text>
</comment>
<evidence type="ECO:0000256" key="2">
    <source>
        <dbReference type="ARBA" id="ARBA00023002"/>
    </source>
</evidence>
<dbReference type="GO" id="GO:0016020">
    <property type="term" value="C:membrane"/>
    <property type="evidence" value="ECO:0007669"/>
    <property type="project" value="TreeGrafter"/>
</dbReference>
<reference evidence="3" key="2">
    <citation type="submission" date="2020-09" db="EMBL/GenBank/DDBJ databases">
        <authorList>
            <person name="Sun Q."/>
            <person name="Zhou Y."/>
        </authorList>
    </citation>
    <scope>NUCLEOTIDE SEQUENCE</scope>
    <source>
        <strain evidence="3">CGMCC 1.15425</strain>
    </source>
</reference>
<keyword evidence="2" id="KW-0560">Oxidoreductase</keyword>
<evidence type="ECO:0000256" key="1">
    <source>
        <dbReference type="ARBA" id="ARBA00006484"/>
    </source>
</evidence>
<evidence type="ECO:0000313" key="3">
    <source>
        <dbReference type="EMBL" id="GGG54493.1"/>
    </source>
</evidence>
<dbReference type="PANTHER" id="PTHR44196:SF1">
    <property type="entry name" value="DEHYDROGENASE_REDUCTASE SDR FAMILY MEMBER 7B"/>
    <property type="match status" value="1"/>
</dbReference>
<comment type="caution">
    <text evidence="3">The sequence shown here is derived from an EMBL/GenBank/DDBJ whole genome shotgun (WGS) entry which is preliminary data.</text>
</comment>
<gene>
    <name evidence="3" type="ORF">GCM10011403_09580</name>
</gene>
<dbReference type="Proteomes" id="UP000627715">
    <property type="component" value="Unassembled WGS sequence"/>
</dbReference>
<name>A0A917LSL9_9GAMM</name>
<sequence length="248" mass="27184">MSDNNRDNDKTILITGGTSGIGKSLVIECMSKGEQVIACGRSQDKLDQLAKELPGVMTLCFDITDKTAIAKAIPNELTIDWAILNAGDCEYVKDVMNFDTALFERVIKVNLLAPAYLAEALIPKINTGGRLAFVSSSVTNLPFPQAEAYGASKAGLDYFAKSLAIDLKPHNIGVSLIHPGFVETPLTASNSFKMPMIINSDDAAKRIREGLCRGQSLIAFPRRFIFIIRLLKLLPEKLWQSFFNKDKA</sequence>
<dbReference type="GO" id="GO:0016491">
    <property type="term" value="F:oxidoreductase activity"/>
    <property type="evidence" value="ECO:0007669"/>
    <property type="project" value="UniProtKB-KW"/>
</dbReference>
<dbReference type="SUPFAM" id="SSF51735">
    <property type="entry name" value="NAD(P)-binding Rossmann-fold domains"/>
    <property type="match status" value="1"/>
</dbReference>
<dbReference type="AlphaFoldDB" id="A0A917LSL9"/>
<dbReference type="InterPro" id="IPR020904">
    <property type="entry name" value="Sc_DH/Rdtase_CS"/>
</dbReference>
<evidence type="ECO:0000313" key="4">
    <source>
        <dbReference type="Proteomes" id="UP000627715"/>
    </source>
</evidence>
<dbReference type="RefSeq" id="WP_068812213.1">
    <property type="nucleotide sequence ID" value="NZ_BMIY01000004.1"/>
</dbReference>
<dbReference type="InterPro" id="IPR036291">
    <property type="entry name" value="NAD(P)-bd_dom_sf"/>
</dbReference>
<dbReference type="OrthoDB" id="335726at2"/>
<dbReference type="Pfam" id="PF00106">
    <property type="entry name" value="adh_short"/>
    <property type="match status" value="1"/>
</dbReference>